<reference evidence="2" key="1">
    <citation type="submission" date="2024-03" db="EMBL/GenBank/DDBJ databases">
        <title>Human intestinal bacterial collection.</title>
        <authorList>
            <person name="Pauvert C."/>
            <person name="Hitch T.C.A."/>
            <person name="Clavel T."/>
        </authorList>
    </citation>
    <scope>NUCLEOTIDE SEQUENCE [LARGE SCALE GENOMIC DNA]</scope>
    <source>
        <strain evidence="2">CLA-AA-H89B</strain>
    </source>
</reference>
<proteinExistence type="predicted"/>
<dbReference type="EMBL" id="JBBMFS010000010">
    <property type="protein sequence ID" value="MEQ2555582.1"/>
    <property type="molecule type" value="Genomic_DNA"/>
</dbReference>
<dbReference type="Proteomes" id="UP001546774">
    <property type="component" value="Unassembled WGS sequence"/>
</dbReference>
<keyword evidence="1" id="KW-0812">Transmembrane</keyword>
<keyword evidence="1" id="KW-1133">Transmembrane helix</keyword>
<evidence type="ECO:0000313" key="2">
    <source>
        <dbReference type="EMBL" id="MEQ2555582.1"/>
    </source>
</evidence>
<evidence type="ECO:0000256" key="1">
    <source>
        <dbReference type="SAM" id="Phobius"/>
    </source>
</evidence>
<protein>
    <submittedName>
        <fullName evidence="2">Uncharacterized protein</fullName>
    </submittedName>
</protein>
<feature type="transmembrane region" description="Helical" evidence="1">
    <location>
        <begin position="63"/>
        <end position="83"/>
    </location>
</feature>
<feature type="transmembrane region" description="Helical" evidence="1">
    <location>
        <begin position="111"/>
        <end position="132"/>
    </location>
</feature>
<sequence>MKKCLSKKYIKYIGSLCAVWAALWNVFLLGVSLEKSGPAADSTLLQCILDSENYAHDFFTRQFWFISVFVFYMAVYLVIFLFLQHESGKYRSMKLHRYGKKGYLNHCESKVLHGSLYAVLLVATGLAGIALFGRITGAVESLCGILILIVLNTVTELVVRKKIKTMDLC</sequence>
<gene>
    <name evidence="2" type="ORF">WMO37_11285</name>
</gene>
<accession>A0ABV1H7B2</accession>
<organism evidence="2 3">
    <name type="scientific">Lachnospira intestinalis</name>
    <dbReference type="NCBI Taxonomy" id="3133158"/>
    <lineage>
        <taxon>Bacteria</taxon>
        <taxon>Bacillati</taxon>
        <taxon>Bacillota</taxon>
        <taxon>Clostridia</taxon>
        <taxon>Lachnospirales</taxon>
        <taxon>Lachnospiraceae</taxon>
        <taxon>Lachnospira</taxon>
    </lineage>
</organism>
<name>A0ABV1H7B2_9FIRM</name>
<feature type="transmembrane region" description="Helical" evidence="1">
    <location>
        <begin position="138"/>
        <end position="159"/>
    </location>
</feature>
<keyword evidence="1" id="KW-0472">Membrane</keyword>
<keyword evidence="3" id="KW-1185">Reference proteome</keyword>
<feature type="transmembrane region" description="Helical" evidence="1">
    <location>
        <begin position="12"/>
        <end position="33"/>
    </location>
</feature>
<comment type="caution">
    <text evidence="2">The sequence shown here is derived from an EMBL/GenBank/DDBJ whole genome shotgun (WGS) entry which is preliminary data.</text>
</comment>
<evidence type="ECO:0000313" key="3">
    <source>
        <dbReference type="Proteomes" id="UP001546774"/>
    </source>
</evidence>